<accession>A0ABD3Q6M5</accession>
<reference evidence="1 2" key="1">
    <citation type="submission" date="2024-10" db="EMBL/GenBank/DDBJ databases">
        <title>Updated reference genomes for cyclostephanoid diatoms.</title>
        <authorList>
            <person name="Roberts W.R."/>
            <person name="Alverson A.J."/>
        </authorList>
    </citation>
    <scope>NUCLEOTIDE SEQUENCE [LARGE SCALE GENOMIC DNA]</scope>
    <source>
        <strain evidence="1 2">AJA010-31</strain>
    </source>
</reference>
<organism evidence="1 2">
    <name type="scientific">Cyclotella atomus</name>
    <dbReference type="NCBI Taxonomy" id="382360"/>
    <lineage>
        <taxon>Eukaryota</taxon>
        <taxon>Sar</taxon>
        <taxon>Stramenopiles</taxon>
        <taxon>Ochrophyta</taxon>
        <taxon>Bacillariophyta</taxon>
        <taxon>Coscinodiscophyceae</taxon>
        <taxon>Thalassiosirophycidae</taxon>
        <taxon>Stephanodiscales</taxon>
        <taxon>Stephanodiscaceae</taxon>
        <taxon>Cyclotella</taxon>
    </lineage>
</organism>
<dbReference type="AlphaFoldDB" id="A0ABD3Q6M5"/>
<evidence type="ECO:0000313" key="1">
    <source>
        <dbReference type="EMBL" id="KAL3793845.1"/>
    </source>
</evidence>
<dbReference type="EMBL" id="JALLPJ020000379">
    <property type="protein sequence ID" value="KAL3793845.1"/>
    <property type="molecule type" value="Genomic_DNA"/>
</dbReference>
<dbReference type="Proteomes" id="UP001530400">
    <property type="component" value="Unassembled WGS sequence"/>
</dbReference>
<gene>
    <name evidence="1" type="ORF">ACHAWO_012714</name>
</gene>
<proteinExistence type="predicted"/>
<evidence type="ECO:0000313" key="2">
    <source>
        <dbReference type="Proteomes" id="UP001530400"/>
    </source>
</evidence>
<keyword evidence="2" id="KW-1185">Reference proteome</keyword>
<sequence>MHSCSAGRCRRWGRESLAWGYQFARVTTNSYLPRCPLDSNRKSKGLDILLSLLHTTLKMSPSRINVRYRHRPLHIDRRATIPLIINGRSHHCSTSTDLEFSPPTEVTKDGLPPVSTIPRMGLPAASLNVTSFNPEITTSDSFDFTKNCKVDPMAYGP</sequence>
<comment type="caution">
    <text evidence="1">The sequence shown here is derived from an EMBL/GenBank/DDBJ whole genome shotgun (WGS) entry which is preliminary data.</text>
</comment>
<protein>
    <submittedName>
        <fullName evidence="1">Uncharacterized protein</fullName>
    </submittedName>
</protein>
<name>A0ABD3Q6M5_9STRA</name>